<evidence type="ECO:0000256" key="4">
    <source>
        <dbReference type="ARBA" id="ARBA00023212"/>
    </source>
</evidence>
<dbReference type="AlphaFoldDB" id="A0A7M5X9V2"/>
<evidence type="ECO:0000256" key="2">
    <source>
        <dbReference type="ARBA" id="ARBA00006084"/>
    </source>
</evidence>
<dbReference type="GO" id="GO:0034314">
    <property type="term" value="P:Arp2/3 complex-mediated actin nucleation"/>
    <property type="evidence" value="ECO:0007669"/>
    <property type="project" value="InterPro"/>
</dbReference>
<dbReference type="GeneID" id="136802000"/>
<feature type="region of interest" description="Disordered" evidence="7">
    <location>
        <begin position="1"/>
        <end position="46"/>
    </location>
</feature>
<organism evidence="8 9">
    <name type="scientific">Clytia hemisphaerica</name>
    <dbReference type="NCBI Taxonomy" id="252671"/>
    <lineage>
        <taxon>Eukaryota</taxon>
        <taxon>Metazoa</taxon>
        <taxon>Cnidaria</taxon>
        <taxon>Hydrozoa</taxon>
        <taxon>Hydroidolina</taxon>
        <taxon>Leptothecata</taxon>
        <taxon>Obeliida</taxon>
        <taxon>Clytiidae</taxon>
        <taxon>Clytia</taxon>
    </lineage>
</organism>
<reference evidence="8" key="1">
    <citation type="submission" date="2021-01" db="UniProtKB">
        <authorList>
            <consortium name="EnsemblMetazoa"/>
        </authorList>
    </citation>
    <scope>IDENTIFICATION</scope>
</reference>
<evidence type="ECO:0000313" key="9">
    <source>
        <dbReference type="Proteomes" id="UP000594262"/>
    </source>
</evidence>
<comment type="similarity">
    <text evidence="2 6">Belongs to the ARPC5 family.</text>
</comment>
<dbReference type="InterPro" id="IPR036743">
    <property type="entry name" value="ARPC5_sf"/>
</dbReference>
<keyword evidence="9" id="KW-1185">Reference proteome</keyword>
<dbReference type="OrthoDB" id="429520at2759"/>
<proteinExistence type="inferred from homology"/>
<dbReference type="FunFam" id="1.25.40.190:FF:000003">
    <property type="entry name" value="Actin-related protein 2/3 complex subunit 5"/>
    <property type="match status" value="1"/>
</dbReference>
<protein>
    <recommendedName>
        <fullName evidence="6">Actin-related protein 2/3 complex subunit 5</fullName>
    </recommendedName>
</protein>
<comment type="function">
    <text evidence="5">Functions as a component of the Arp2/3 complex which is involved in regulation of actin polymerization and together with an activating nucleation-promoting factor (NPF) mediates the formation of branched actin networks.</text>
</comment>
<evidence type="ECO:0000256" key="7">
    <source>
        <dbReference type="SAM" id="MobiDB-lite"/>
    </source>
</evidence>
<comment type="subcellular location">
    <subcellularLocation>
        <location evidence="1">Cytoplasm</location>
        <location evidence="1">Cytoskeleton</location>
    </subcellularLocation>
</comment>
<keyword evidence="4 6" id="KW-0206">Cytoskeleton</keyword>
<dbReference type="EnsemblMetazoa" id="CLYHEMT019479.1">
    <property type="protein sequence ID" value="CLYHEMP019479.1"/>
    <property type="gene ID" value="CLYHEMG019479"/>
</dbReference>
<evidence type="ECO:0000256" key="1">
    <source>
        <dbReference type="ARBA" id="ARBA00004245"/>
    </source>
</evidence>
<evidence type="ECO:0000256" key="5">
    <source>
        <dbReference type="ARBA" id="ARBA00060329"/>
    </source>
</evidence>
<sequence length="149" mass="16334">MSKSSQSTNFRKFNVDDLDEDRFQDDTTASDETGGPSEGDVQNLLNGKKNNDALKLILSSPPYNASDKEKKRILALLIRVISQYKSSEVENAVKSLGSAEQDALLKFIYKGFSEPTDSSCGSLLSWHEKVVAVTGNGGIMRVLTDRKSV</sequence>
<dbReference type="Pfam" id="PF04699">
    <property type="entry name" value="P16-Arc"/>
    <property type="match status" value="1"/>
</dbReference>
<dbReference type="SUPFAM" id="SSF69103">
    <property type="entry name" value="Arp2/3 complex 16 kDa subunit ARPC5"/>
    <property type="match status" value="1"/>
</dbReference>
<keyword evidence="3" id="KW-0963">Cytoplasm</keyword>
<dbReference type="Proteomes" id="UP000594262">
    <property type="component" value="Unplaced"/>
</dbReference>
<comment type="function">
    <text evidence="6">Functions as component of the Arp2/3 complex which is involved in regulation of actin polymerization and together with an activating nucleation-promoting factor (NPF) mediates the formation of branched actin networks. Arp2/3 complex plays a critical role in the control of cell morphogenesis via the modulation of cell polarity development.</text>
</comment>
<dbReference type="RefSeq" id="XP_066914802.1">
    <property type="nucleotide sequence ID" value="XM_067058701.1"/>
</dbReference>
<evidence type="ECO:0000256" key="6">
    <source>
        <dbReference type="RuleBase" id="RU004301"/>
    </source>
</evidence>
<dbReference type="PANTHER" id="PTHR12644">
    <property type="entry name" value="ARP2/3 COMPLEX 16 KD SUBUNIT P16-ARC"/>
    <property type="match status" value="1"/>
</dbReference>
<dbReference type="GO" id="GO:0005885">
    <property type="term" value="C:Arp2/3 protein complex"/>
    <property type="evidence" value="ECO:0007669"/>
    <property type="project" value="InterPro"/>
</dbReference>
<name>A0A7M5X9V2_9CNID</name>
<evidence type="ECO:0000313" key="8">
    <source>
        <dbReference type="EnsemblMetazoa" id="CLYHEMP019479.1"/>
    </source>
</evidence>
<dbReference type="GO" id="GO:0030833">
    <property type="term" value="P:regulation of actin filament polymerization"/>
    <property type="evidence" value="ECO:0007669"/>
    <property type="project" value="InterPro"/>
</dbReference>
<evidence type="ECO:0000256" key="3">
    <source>
        <dbReference type="ARBA" id="ARBA00022490"/>
    </source>
</evidence>
<dbReference type="PIRSF" id="PIRSF039096">
    <property type="entry name" value="p16-ARC"/>
    <property type="match status" value="1"/>
</dbReference>
<feature type="compositionally biased region" description="Polar residues" evidence="7">
    <location>
        <begin position="1"/>
        <end position="11"/>
    </location>
</feature>
<accession>A0A7M5X9V2</accession>
<dbReference type="InterPro" id="IPR006789">
    <property type="entry name" value="ARPC5"/>
</dbReference>
<dbReference type="Gene3D" id="1.25.40.190">
    <property type="entry name" value="Actin-related protein 2/3 complex subunit 5"/>
    <property type="match status" value="1"/>
</dbReference>